<protein>
    <submittedName>
        <fullName evidence="1">Uncharacterized protein</fullName>
    </submittedName>
</protein>
<dbReference type="AlphaFoldDB" id="A0A167AC38"/>
<keyword evidence="2" id="KW-1185">Reference proteome</keyword>
<organism evidence="1 2">
    <name type="scientific">Colletotrichum incanum</name>
    <name type="common">Soybean anthracnose fungus</name>
    <dbReference type="NCBI Taxonomy" id="1573173"/>
    <lineage>
        <taxon>Eukaryota</taxon>
        <taxon>Fungi</taxon>
        <taxon>Dikarya</taxon>
        <taxon>Ascomycota</taxon>
        <taxon>Pezizomycotina</taxon>
        <taxon>Sordariomycetes</taxon>
        <taxon>Hypocreomycetidae</taxon>
        <taxon>Glomerellales</taxon>
        <taxon>Glomerellaceae</taxon>
        <taxon>Colletotrichum</taxon>
        <taxon>Colletotrichum spaethianum species complex</taxon>
    </lineage>
</organism>
<dbReference type="EMBL" id="LFIW01002010">
    <property type="protein sequence ID" value="KZL79960.1"/>
    <property type="molecule type" value="Genomic_DNA"/>
</dbReference>
<accession>A0A167AC38</accession>
<gene>
    <name evidence="1" type="ORF">CI238_09669</name>
</gene>
<name>A0A167AC38_COLIC</name>
<comment type="caution">
    <text evidence="1">The sequence shown here is derived from an EMBL/GenBank/DDBJ whole genome shotgun (WGS) entry which is preliminary data.</text>
</comment>
<proteinExistence type="predicted"/>
<dbReference type="Proteomes" id="UP000076584">
    <property type="component" value="Unassembled WGS sequence"/>
</dbReference>
<reference evidence="1 2" key="1">
    <citation type="submission" date="2015-06" db="EMBL/GenBank/DDBJ databases">
        <title>Survival trade-offs in plant roots during colonization by closely related pathogenic and mutualistic fungi.</title>
        <authorList>
            <person name="Hacquard S."/>
            <person name="Kracher B."/>
            <person name="Hiruma K."/>
            <person name="Weinman A."/>
            <person name="Muench P."/>
            <person name="Garrido Oter R."/>
            <person name="Ver Loren van Themaat E."/>
            <person name="Dallerey J.-F."/>
            <person name="Damm U."/>
            <person name="Henrissat B."/>
            <person name="Lespinet O."/>
            <person name="Thon M."/>
            <person name="Kemen E."/>
            <person name="McHardy A.C."/>
            <person name="Schulze-Lefert P."/>
            <person name="O'Connell R.J."/>
        </authorList>
    </citation>
    <scope>NUCLEOTIDE SEQUENCE [LARGE SCALE GENOMIC DNA]</scope>
    <source>
        <strain evidence="1 2">MAFF 238704</strain>
    </source>
</reference>
<feature type="non-terminal residue" evidence="1">
    <location>
        <position position="1"/>
    </location>
</feature>
<evidence type="ECO:0000313" key="1">
    <source>
        <dbReference type="EMBL" id="KZL79960.1"/>
    </source>
</evidence>
<evidence type="ECO:0000313" key="2">
    <source>
        <dbReference type="Proteomes" id="UP000076584"/>
    </source>
</evidence>
<sequence length="31" mass="3575">LRYRIKGIQPRALAFAGQQRLSPIQEKHLAD</sequence>